<name>A0A0U5ERL4_9BACT</name>
<dbReference type="KEGG" id="pnl:PNK_1168"/>
<sequence>MGEIVEKEKDVSPGSISRERLLTFKLEYSLIKVIEGQVEITKKFRYSYSKKKGFEEAFYEKLERDEHKAKTLLEKLVEGHKSEF</sequence>
<reference evidence="2" key="1">
    <citation type="submission" date="2015-09" db="EMBL/GenBank/DDBJ databases">
        <authorList>
            <person name="Bertelli C."/>
        </authorList>
    </citation>
    <scope>NUCLEOTIDE SEQUENCE [LARGE SCALE GENOMIC DNA]</scope>
    <source>
        <strain evidence="2">KNic</strain>
    </source>
</reference>
<gene>
    <name evidence="1" type="ORF">PNK_1168</name>
</gene>
<evidence type="ECO:0000313" key="1">
    <source>
        <dbReference type="EMBL" id="CUI16785.1"/>
    </source>
</evidence>
<dbReference type="EMBL" id="LN879502">
    <property type="protein sequence ID" value="CUI16785.1"/>
    <property type="molecule type" value="Genomic_DNA"/>
</dbReference>
<dbReference type="AlphaFoldDB" id="A0A0U5ERL4"/>
<proteinExistence type="predicted"/>
<dbReference type="RefSeq" id="WP_032125585.1">
    <property type="nucleotide sequence ID" value="NZ_LN879502.1"/>
</dbReference>
<keyword evidence="2" id="KW-1185">Reference proteome</keyword>
<dbReference type="STRING" id="389348.PNK_1168"/>
<dbReference type="Proteomes" id="UP000069902">
    <property type="component" value="Chromosome cPNK"/>
</dbReference>
<dbReference type="PATRIC" id="fig|389348.3.peg.1288"/>
<dbReference type="InParanoid" id="A0A0U5ERL4"/>
<accession>A0A0U5ERL4</accession>
<organism evidence="1 2">
    <name type="scientific">Candidatus Protochlamydia naegleriophila</name>
    <dbReference type="NCBI Taxonomy" id="389348"/>
    <lineage>
        <taxon>Bacteria</taxon>
        <taxon>Pseudomonadati</taxon>
        <taxon>Chlamydiota</taxon>
        <taxon>Chlamydiia</taxon>
        <taxon>Parachlamydiales</taxon>
        <taxon>Parachlamydiaceae</taxon>
        <taxon>Candidatus Protochlamydia</taxon>
    </lineage>
</organism>
<evidence type="ECO:0000313" key="2">
    <source>
        <dbReference type="Proteomes" id="UP000069902"/>
    </source>
</evidence>
<protein>
    <submittedName>
        <fullName evidence="1">Uncharacterized protein</fullName>
    </submittedName>
</protein>